<evidence type="ECO:0000259" key="3">
    <source>
        <dbReference type="SMART" id="SM00458"/>
    </source>
</evidence>
<dbReference type="InterPro" id="IPR000772">
    <property type="entry name" value="Ricin_B_lectin"/>
</dbReference>
<dbReference type="EMBL" id="CP031194">
    <property type="protein sequence ID" value="AXG79206.1"/>
    <property type="molecule type" value="Genomic_DNA"/>
</dbReference>
<dbReference type="AlphaFoldDB" id="A0A345HR82"/>
<feature type="transmembrane region" description="Helical" evidence="2">
    <location>
        <begin position="67"/>
        <end position="91"/>
    </location>
</feature>
<dbReference type="PROSITE" id="PS50231">
    <property type="entry name" value="RICIN_B_LECTIN"/>
    <property type="match status" value="1"/>
</dbReference>
<gene>
    <name evidence="4" type="ORF">DVK44_17800</name>
</gene>
<evidence type="ECO:0000313" key="5">
    <source>
        <dbReference type="Proteomes" id="UP000253868"/>
    </source>
</evidence>
<keyword evidence="2" id="KW-1133">Transmembrane helix</keyword>
<dbReference type="Gene3D" id="2.80.10.50">
    <property type="match status" value="2"/>
</dbReference>
<evidence type="ECO:0000256" key="2">
    <source>
        <dbReference type="SAM" id="Phobius"/>
    </source>
</evidence>
<sequence length="321" mass="31406">MIEEPATGADSASADTVYADGFAAGLAFAASAGAAGGGGGTGGGGAAPEVPAGLAGASGASGGRSWFAARGVLVSGAVVLCAALVGTAFLLRSGGDDRLSASEPRTVPAMEQRGDDELGEAGTDELASPSASPSPSVSASSSASADPSSDTSASASVTPSAASSPPVSPAAGSGTDSGTGSGGSTEKAAPRNPADGVAIRGDASGRCVDLTHADPEEYTPLQLWDCNGSANQTWKSLSDGTIRTRGKCMDVVGRSQDDGAGVQLTTCNGSVAQQFRLSAAHEVINTQTGKCVDVLDGRTTNGSPLQMWACRGTRSQAWSFG</sequence>
<evidence type="ECO:0000313" key="4">
    <source>
        <dbReference type="EMBL" id="AXG79206.1"/>
    </source>
</evidence>
<evidence type="ECO:0000256" key="1">
    <source>
        <dbReference type="SAM" id="MobiDB-lite"/>
    </source>
</evidence>
<dbReference type="KEGG" id="spad:DVK44_17800"/>
<feature type="domain" description="Ricin B lectin" evidence="3">
    <location>
        <begin position="195"/>
        <end position="321"/>
    </location>
</feature>
<keyword evidence="5" id="KW-1185">Reference proteome</keyword>
<name>A0A345HR82_9ACTN</name>
<reference evidence="5" key="1">
    <citation type="submission" date="2018-07" db="EMBL/GenBank/DDBJ databases">
        <authorList>
            <person name="Zhao J."/>
        </authorList>
    </citation>
    <scope>NUCLEOTIDE SEQUENCE [LARGE SCALE GENOMIC DNA]</scope>
    <source>
        <strain evidence="5">GSSD-12</strain>
    </source>
</reference>
<dbReference type="OrthoDB" id="4175653at2"/>
<accession>A0A345HR82</accession>
<proteinExistence type="predicted"/>
<dbReference type="SUPFAM" id="SSF50370">
    <property type="entry name" value="Ricin B-like lectins"/>
    <property type="match status" value="1"/>
</dbReference>
<dbReference type="Proteomes" id="UP000253868">
    <property type="component" value="Chromosome"/>
</dbReference>
<keyword evidence="2" id="KW-0472">Membrane</keyword>
<organism evidence="4 5">
    <name type="scientific">Streptomyces paludis</name>
    <dbReference type="NCBI Taxonomy" id="2282738"/>
    <lineage>
        <taxon>Bacteria</taxon>
        <taxon>Bacillati</taxon>
        <taxon>Actinomycetota</taxon>
        <taxon>Actinomycetes</taxon>
        <taxon>Kitasatosporales</taxon>
        <taxon>Streptomycetaceae</taxon>
        <taxon>Streptomyces</taxon>
    </lineage>
</organism>
<protein>
    <recommendedName>
        <fullName evidence="3">Ricin B lectin domain-containing protein</fullName>
    </recommendedName>
</protein>
<dbReference type="SMART" id="SM00458">
    <property type="entry name" value="RICIN"/>
    <property type="match status" value="1"/>
</dbReference>
<dbReference type="InterPro" id="IPR035992">
    <property type="entry name" value="Ricin_B-like_lectins"/>
</dbReference>
<feature type="region of interest" description="Disordered" evidence="1">
    <location>
        <begin position="94"/>
        <end position="200"/>
    </location>
</feature>
<dbReference type="Pfam" id="PF00652">
    <property type="entry name" value="Ricin_B_lectin"/>
    <property type="match status" value="1"/>
</dbReference>
<feature type="compositionally biased region" description="Low complexity" evidence="1">
    <location>
        <begin position="127"/>
        <end position="174"/>
    </location>
</feature>
<keyword evidence="2" id="KW-0812">Transmembrane</keyword>